<dbReference type="AlphaFoldDB" id="A0AAX2H095"/>
<dbReference type="Proteomes" id="UP000065822">
    <property type="component" value="Chromosome"/>
</dbReference>
<keyword evidence="3" id="KW-1185">Reference proteome</keyword>
<evidence type="ECO:0000313" key="4">
    <source>
        <dbReference type="Proteomes" id="UP000215539"/>
    </source>
</evidence>
<protein>
    <submittedName>
        <fullName evidence="2">Uncharacterized protein</fullName>
    </submittedName>
</protein>
<organism evidence="2 4">
    <name type="scientific">Capnocytophaga haemolytica</name>
    <dbReference type="NCBI Taxonomy" id="45243"/>
    <lineage>
        <taxon>Bacteria</taxon>
        <taxon>Pseudomonadati</taxon>
        <taxon>Bacteroidota</taxon>
        <taxon>Flavobacteriia</taxon>
        <taxon>Flavobacteriales</taxon>
        <taxon>Flavobacteriaceae</taxon>
        <taxon>Capnocytophaga</taxon>
    </lineage>
</organism>
<sequence>MTYKEFHDAVASFRNQFQERDLETYLRTLYQLLQPYKESNITAEQLLTLLETAFSAKAPAFKEEWFSYTAPPDLNVMQKKLTADTIRDKVDRSIVTELSGYEFAEATLLFQIANLHRMIGKQLEDDQRYYGINSETGNRWYNFDPFTYLECGACGLADNSDDEDTFLLMSWETLGFFLEMGRIYE</sequence>
<dbReference type="RefSeq" id="WP_066427901.1">
    <property type="nucleotide sequence ID" value="NZ_CP014227.1"/>
</dbReference>
<proteinExistence type="predicted"/>
<evidence type="ECO:0000313" key="2">
    <source>
        <dbReference type="EMBL" id="SNV11686.1"/>
    </source>
</evidence>
<dbReference type="Proteomes" id="UP000215539">
    <property type="component" value="Chromosome 1"/>
</dbReference>
<reference evidence="1 3" key="1">
    <citation type="submission" date="2016-02" db="EMBL/GenBank/DDBJ databases">
        <authorList>
            <person name="Holder M.E."/>
            <person name="Ajami N.J."/>
            <person name="Petrosino J.F."/>
        </authorList>
    </citation>
    <scope>NUCLEOTIDE SEQUENCE [LARGE SCALE GENOMIC DNA]</scope>
    <source>
        <strain evidence="1 3">CCUG 32990</strain>
    </source>
</reference>
<dbReference type="EMBL" id="CP014227">
    <property type="protein sequence ID" value="AMD84334.1"/>
    <property type="molecule type" value="Genomic_DNA"/>
</dbReference>
<gene>
    <name evidence="1" type="ORF">AXF12_01555</name>
    <name evidence="2" type="ORF">SAMEA44541418_01446</name>
</gene>
<dbReference type="EMBL" id="LT906449">
    <property type="protein sequence ID" value="SNV11686.1"/>
    <property type="molecule type" value="Genomic_DNA"/>
</dbReference>
<accession>A0AAX2H095</accession>
<evidence type="ECO:0000313" key="3">
    <source>
        <dbReference type="Proteomes" id="UP000065822"/>
    </source>
</evidence>
<evidence type="ECO:0000313" key="1">
    <source>
        <dbReference type="EMBL" id="AMD84334.1"/>
    </source>
</evidence>
<name>A0AAX2H095_9FLAO</name>
<reference evidence="2 4" key="2">
    <citation type="submission" date="2017-06" db="EMBL/GenBank/DDBJ databases">
        <authorList>
            <consortium name="Pathogen Informatics"/>
        </authorList>
    </citation>
    <scope>NUCLEOTIDE SEQUENCE [LARGE SCALE GENOMIC DNA]</scope>
    <source>
        <strain evidence="2 4">NCTC12947</strain>
    </source>
</reference>
<dbReference type="KEGG" id="chg:AXF12_01555"/>